<evidence type="ECO:0000313" key="3">
    <source>
        <dbReference type="Proteomes" id="UP001209878"/>
    </source>
</evidence>
<evidence type="ECO:0000256" key="1">
    <source>
        <dbReference type="SAM" id="MobiDB-lite"/>
    </source>
</evidence>
<dbReference type="Proteomes" id="UP001209878">
    <property type="component" value="Unassembled WGS sequence"/>
</dbReference>
<accession>A0AAD9KUW3</accession>
<keyword evidence="3" id="KW-1185">Reference proteome</keyword>
<dbReference type="AlphaFoldDB" id="A0AAD9KUW3"/>
<reference evidence="2" key="1">
    <citation type="journal article" date="2023" name="Mol. Biol. Evol.">
        <title>Third-Generation Sequencing Reveals the Adaptive Role of the Epigenome in Three Deep-Sea Polychaetes.</title>
        <authorList>
            <person name="Perez M."/>
            <person name="Aroh O."/>
            <person name="Sun Y."/>
            <person name="Lan Y."/>
            <person name="Juniper S.K."/>
            <person name="Young C.R."/>
            <person name="Angers B."/>
            <person name="Qian P.Y."/>
        </authorList>
    </citation>
    <scope>NUCLEOTIDE SEQUENCE</scope>
    <source>
        <strain evidence="2">R07B-5</strain>
    </source>
</reference>
<name>A0AAD9KUW3_RIDPI</name>
<feature type="region of interest" description="Disordered" evidence="1">
    <location>
        <begin position="1"/>
        <end position="30"/>
    </location>
</feature>
<feature type="compositionally biased region" description="Acidic residues" evidence="1">
    <location>
        <begin position="106"/>
        <end position="117"/>
    </location>
</feature>
<evidence type="ECO:0000313" key="2">
    <source>
        <dbReference type="EMBL" id="KAK2177770.1"/>
    </source>
</evidence>
<sequence>MQTMSQQLQLPGHSAAGSRTESRATSSSLRLSSLQRKFGFDAKTAFVAAQNLGKTRSETFRLTPPPPDDDIWKRPAPDFRPQVYAPKPPKRNSRDAMQPWRYDRPVDEDEARDEDATDSSLKLPRILQAARPQEPVFHTRFHVPDPFEANVIFVKEGMFKPAQYSNPKPHDHRGLVPIRTWGLPEFDTKEDRDPFDIHFRTNRLDIIHGLETVPMRDTSGQQMVPVLKQPPKWESRLILPTSAFPNRGKEYTRYRRQWRCPHSALMDRIEETLQTQWAKEKMERELRARNSSCSQLTRQ</sequence>
<dbReference type="EMBL" id="JAODUO010000580">
    <property type="protein sequence ID" value="KAK2177770.1"/>
    <property type="molecule type" value="Genomic_DNA"/>
</dbReference>
<feature type="region of interest" description="Disordered" evidence="1">
    <location>
        <begin position="51"/>
        <end position="125"/>
    </location>
</feature>
<protein>
    <submittedName>
        <fullName evidence="2">Uncharacterized protein</fullName>
    </submittedName>
</protein>
<gene>
    <name evidence="2" type="ORF">NP493_580g00013</name>
</gene>
<proteinExistence type="predicted"/>
<organism evidence="2 3">
    <name type="scientific">Ridgeia piscesae</name>
    <name type="common">Tubeworm</name>
    <dbReference type="NCBI Taxonomy" id="27915"/>
    <lineage>
        <taxon>Eukaryota</taxon>
        <taxon>Metazoa</taxon>
        <taxon>Spiralia</taxon>
        <taxon>Lophotrochozoa</taxon>
        <taxon>Annelida</taxon>
        <taxon>Polychaeta</taxon>
        <taxon>Sedentaria</taxon>
        <taxon>Canalipalpata</taxon>
        <taxon>Sabellida</taxon>
        <taxon>Siboglinidae</taxon>
        <taxon>Ridgeia</taxon>
    </lineage>
</organism>
<comment type="caution">
    <text evidence="2">The sequence shown here is derived from an EMBL/GenBank/DDBJ whole genome shotgun (WGS) entry which is preliminary data.</text>
</comment>
<feature type="compositionally biased region" description="Low complexity" evidence="1">
    <location>
        <begin position="14"/>
        <end position="30"/>
    </location>
</feature>